<evidence type="ECO:0000313" key="11">
    <source>
        <dbReference type="Proteomes" id="UP001222932"/>
    </source>
</evidence>
<evidence type="ECO:0000256" key="2">
    <source>
        <dbReference type="ARBA" id="ARBA00022723"/>
    </source>
</evidence>
<dbReference type="Gene3D" id="3.30.160.60">
    <property type="entry name" value="Classic Zinc Finger"/>
    <property type="match status" value="1"/>
</dbReference>
<feature type="domain" description="C2H2-type" evidence="9">
    <location>
        <begin position="52"/>
        <end position="82"/>
    </location>
</feature>
<dbReference type="GO" id="GO:0000981">
    <property type="term" value="F:DNA-binding transcription factor activity, RNA polymerase II-specific"/>
    <property type="evidence" value="ECO:0007669"/>
    <property type="project" value="InterPro"/>
</dbReference>
<feature type="compositionally biased region" description="Low complexity" evidence="8">
    <location>
        <begin position="106"/>
        <end position="118"/>
    </location>
</feature>
<keyword evidence="6" id="KW-0539">Nucleus</keyword>
<dbReference type="InterPro" id="IPR051059">
    <property type="entry name" value="VerF-like"/>
</dbReference>
<feature type="domain" description="C2H2-type" evidence="9">
    <location>
        <begin position="23"/>
        <end position="52"/>
    </location>
</feature>
<dbReference type="GO" id="GO:0006351">
    <property type="term" value="P:DNA-templated transcription"/>
    <property type="evidence" value="ECO:0007669"/>
    <property type="project" value="InterPro"/>
</dbReference>
<name>A0AAD3YF80_9TREE</name>
<dbReference type="GO" id="GO:0008270">
    <property type="term" value="F:zinc ion binding"/>
    <property type="evidence" value="ECO:0007669"/>
    <property type="project" value="UniProtKB-KW"/>
</dbReference>
<feature type="compositionally biased region" description="Low complexity" evidence="8">
    <location>
        <begin position="189"/>
        <end position="202"/>
    </location>
</feature>
<keyword evidence="5" id="KW-0862">Zinc</keyword>
<evidence type="ECO:0000256" key="8">
    <source>
        <dbReference type="SAM" id="MobiDB-lite"/>
    </source>
</evidence>
<proteinExistence type="predicted"/>
<evidence type="ECO:0000256" key="6">
    <source>
        <dbReference type="ARBA" id="ARBA00023242"/>
    </source>
</evidence>
<dbReference type="Proteomes" id="UP001222932">
    <property type="component" value="Unassembled WGS sequence"/>
</dbReference>
<dbReference type="PANTHER" id="PTHR40626:SF11">
    <property type="entry name" value="ZINC FINGER PROTEIN YPR022C"/>
    <property type="match status" value="1"/>
</dbReference>
<dbReference type="InterPro" id="IPR013087">
    <property type="entry name" value="Znf_C2H2_type"/>
</dbReference>
<organism evidence="10 11">
    <name type="scientific">Cutaneotrichosporon spelunceum</name>
    <dbReference type="NCBI Taxonomy" id="1672016"/>
    <lineage>
        <taxon>Eukaryota</taxon>
        <taxon>Fungi</taxon>
        <taxon>Dikarya</taxon>
        <taxon>Basidiomycota</taxon>
        <taxon>Agaricomycotina</taxon>
        <taxon>Tremellomycetes</taxon>
        <taxon>Trichosporonales</taxon>
        <taxon>Trichosporonaceae</taxon>
        <taxon>Cutaneotrichosporon</taxon>
    </lineage>
</organism>
<dbReference type="CDD" id="cd12148">
    <property type="entry name" value="fungal_TF_MHR"/>
    <property type="match status" value="1"/>
</dbReference>
<evidence type="ECO:0000313" key="10">
    <source>
        <dbReference type="EMBL" id="GMK59692.1"/>
    </source>
</evidence>
<feature type="region of interest" description="Disordered" evidence="8">
    <location>
        <begin position="77"/>
        <end position="161"/>
    </location>
</feature>
<comment type="subcellular location">
    <subcellularLocation>
        <location evidence="1">Nucleus</location>
    </subcellularLocation>
</comment>
<dbReference type="PROSITE" id="PS00028">
    <property type="entry name" value="ZINC_FINGER_C2H2_1"/>
    <property type="match status" value="1"/>
</dbReference>
<feature type="region of interest" description="Disordered" evidence="8">
    <location>
        <begin position="272"/>
        <end position="306"/>
    </location>
</feature>
<evidence type="ECO:0000259" key="9">
    <source>
        <dbReference type="PROSITE" id="PS50157"/>
    </source>
</evidence>
<evidence type="ECO:0000256" key="5">
    <source>
        <dbReference type="ARBA" id="ARBA00022833"/>
    </source>
</evidence>
<accession>A0AAD3YF80</accession>
<keyword evidence="2" id="KW-0479">Metal-binding</keyword>
<evidence type="ECO:0000256" key="7">
    <source>
        <dbReference type="PROSITE-ProRule" id="PRU00042"/>
    </source>
</evidence>
<dbReference type="Pfam" id="PF04082">
    <property type="entry name" value="Fungal_trans"/>
    <property type="match status" value="1"/>
</dbReference>
<dbReference type="GO" id="GO:0000978">
    <property type="term" value="F:RNA polymerase II cis-regulatory region sequence-specific DNA binding"/>
    <property type="evidence" value="ECO:0007669"/>
    <property type="project" value="InterPro"/>
</dbReference>
<gene>
    <name evidence="10" type="ORF">CspeluHIS016_0802980</name>
</gene>
<evidence type="ECO:0000256" key="1">
    <source>
        <dbReference type="ARBA" id="ARBA00004123"/>
    </source>
</evidence>
<keyword evidence="11" id="KW-1185">Reference proteome</keyword>
<dbReference type="EMBL" id="BTCM01000008">
    <property type="protein sequence ID" value="GMK59692.1"/>
    <property type="molecule type" value="Genomic_DNA"/>
</dbReference>
<dbReference type="PROSITE" id="PS50157">
    <property type="entry name" value="ZINC_FINGER_C2H2_2"/>
    <property type="match status" value="2"/>
</dbReference>
<protein>
    <recommendedName>
        <fullName evidence="9">C2H2-type domain-containing protein</fullName>
    </recommendedName>
</protein>
<dbReference type="SMART" id="SM00355">
    <property type="entry name" value="ZnF_C2H2"/>
    <property type="match status" value="2"/>
</dbReference>
<dbReference type="InterPro" id="IPR007219">
    <property type="entry name" value="XnlR_reg_dom"/>
</dbReference>
<dbReference type="PANTHER" id="PTHR40626">
    <property type="entry name" value="MIP31509P"/>
    <property type="match status" value="1"/>
</dbReference>
<dbReference type="Pfam" id="PF00096">
    <property type="entry name" value="zf-C2H2"/>
    <property type="match status" value="2"/>
</dbReference>
<dbReference type="SUPFAM" id="SSF57667">
    <property type="entry name" value="beta-beta-alpha zinc fingers"/>
    <property type="match status" value="1"/>
</dbReference>
<dbReference type="AlphaFoldDB" id="A0AAD3YF80"/>
<evidence type="ECO:0000256" key="3">
    <source>
        <dbReference type="ARBA" id="ARBA00022737"/>
    </source>
</evidence>
<reference evidence="10" key="2">
    <citation type="submission" date="2023-06" db="EMBL/GenBank/DDBJ databases">
        <authorList>
            <person name="Kobayashi Y."/>
            <person name="Kayamori A."/>
            <person name="Aoki K."/>
            <person name="Shiwa Y."/>
            <person name="Fujita N."/>
            <person name="Sugita T."/>
            <person name="Iwasaki W."/>
            <person name="Tanaka N."/>
            <person name="Takashima M."/>
        </authorList>
    </citation>
    <scope>NUCLEOTIDE SEQUENCE</scope>
    <source>
        <strain evidence="10">HIS016</strain>
    </source>
</reference>
<dbReference type="GO" id="GO:0000785">
    <property type="term" value="C:chromatin"/>
    <property type="evidence" value="ECO:0007669"/>
    <property type="project" value="TreeGrafter"/>
</dbReference>
<dbReference type="InterPro" id="IPR036236">
    <property type="entry name" value="Znf_C2H2_sf"/>
</dbReference>
<evidence type="ECO:0000256" key="4">
    <source>
        <dbReference type="ARBA" id="ARBA00022771"/>
    </source>
</evidence>
<keyword evidence="4 7" id="KW-0863">Zinc-finger</keyword>
<reference evidence="10" key="1">
    <citation type="journal article" date="2023" name="BMC Genomics">
        <title>Chromosome-level genome assemblies of Cutaneotrichosporon spp. (Trichosporonales, Basidiomycota) reveal imbalanced evolution between nucleotide sequences and chromosome synteny.</title>
        <authorList>
            <person name="Kobayashi Y."/>
            <person name="Kayamori A."/>
            <person name="Aoki K."/>
            <person name="Shiwa Y."/>
            <person name="Matsutani M."/>
            <person name="Fujita N."/>
            <person name="Sugita T."/>
            <person name="Iwasaki W."/>
            <person name="Tanaka N."/>
            <person name="Takashima M."/>
        </authorList>
    </citation>
    <scope>NUCLEOTIDE SEQUENCE</scope>
    <source>
        <strain evidence="10">HIS016</strain>
    </source>
</reference>
<feature type="compositionally biased region" description="Polar residues" evidence="8">
    <location>
        <begin position="90"/>
        <end position="100"/>
    </location>
</feature>
<dbReference type="GO" id="GO:0005634">
    <property type="term" value="C:nucleus"/>
    <property type="evidence" value="ECO:0007669"/>
    <property type="project" value="UniProtKB-SubCell"/>
</dbReference>
<keyword evidence="3" id="KW-0677">Repeat</keyword>
<sequence length="820" mass="88359">MLRTTFHETFSGTIPGRLSAKNLRCVFPGCGKLFTRKDHLIRHAANHSQPNFHCGTCGRSFQRLDLLQRHERRRICDDKRYPKRMRTGTAAPQPQLTASSGPVDHPSASSSDSAGPSSSMPPPKRRPSPNPVQPLRSHSHTGSSHEHSYHSGADSGRSGCSVTSSLVGPFDSSASDSFPVHDLLGGSGSSSSSSLLPSLSSTGVGGTGDSGGSFPLTSGPVVMEPQQADFGFGLGPPDPWEALLQNTMPNFWSEPNVPEASFDFDSLLQHTSMRTQESAERRGSAGSPGASAGGSGDMPDGGDALLGRLNNGYPDLSLNLPDLIEALELHWSRVAPSFPFIHRGTFDVDAAATELVVMMAITGAVHWKRPRRHDGKLVRTVRANLLKDHCGLDMHLSALQAYTLCHVYDAWYNDAESLFVAQCMWPVVVSHSRKVGIGVAGTSSPEGHDAGAWVAWAKDEERRRAAYAILFIDTQISAFWSQHPSRQLSIFAHNINLPCPTAQWEARTASAWVIARQVEASGDRPARRQRQGFHPGLHPEFHVNVVHEGYSSAVLSALAAEGAGPKVDQDNTFAVSLVLTGLLAIAWDCRTRGGMGLRFRDGSKHWRSIVLNAVVNLRAEHEVATAHLHSSVENRDLRDSIAIGIISILSDIPMLQVAAGSKTVCGAAIGSKQLSDAKRRLKLWAPTPDAWTCLWQSARYLRDFLLSDWGTYTPWAVFLTTLVVWGYASGGVDPMLSPPSPDPESTGSASALLDAIFCSPTRVDLNAGVTDLLATAARRLDGLGQPIDRESAALLWRLAGLGSGGTTPSSTRYATTWCRP</sequence>
<feature type="region of interest" description="Disordered" evidence="8">
    <location>
        <begin position="186"/>
        <end position="221"/>
    </location>
</feature>
<comment type="caution">
    <text evidence="10">The sequence shown here is derived from an EMBL/GenBank/DDBJ whole genome shotgun (WGS) entry which is preliminary data.</text>
</comment>